<keyword evidence="2" id="KW-1185">Reference proteome</keyword>
<organism evidence="1 2">
    <name type="scientific">Clostridium weizhouense</name>
    <dbReference type="NCBI Taxonomy" id="2859781"/>
    <lineage>
        <taxon>Bacteria</taxon>
        <taxon>Bacillati</taxon>
        <taxon>Bacillota</taxon>
        <taxon>Clostridia</taxon>
        <taxon>Eubacteriales</taxon>
        <taxon>Clostridiaceae</taxon>
        <taxon>Clostridium</taxon>
    </lineage>
</organism>
<accession>A0ABS7AST3</accession>
<reference evidence="1 2" key="1">
    <citation type="submission" date="2021-07" db="EMBL/GenBank/DDBJ databases">
        <title>Clostridium weizhouense sp. nov., an anaerobic bacterium isolated from activated sludge of Petroleum wastewater.</title>
        <authorList>
            <person name="Li Q."/>
        </authorList>
    </citation>
    <scope>NUCLEOTIDE SEQUENCE [LARGE SCALE GENOMIC DNA]</scope>
    <source>
        <strain evidence="1 2">YB-6</strain>
    </source>
</reference>
<dbReference type="EMBL" id="JAHXPT010000014">
    <property type="protein sequence ID" value="MBW6411476.1"/>
    <property type="molecule type" value="Genomic_DNA"/>
</dbReference>
<gene>
    <name evidence="1" type="ORF">KYD98_15415</name>
</gene>
<comment type="caution">
    <text evidence="1">The sequence shown here is derived from an EMBL/GenBank/DDBJ whole genome shotgun (WGS) entry which is preliminary data.</text>
</comment>
<name>A0ABS7AST3_9CLOT</name>
<protein>
    <recommendedName>
        <fullName evidence="3">SH3b domain-containing protein</fullName>
    </recommendedName>
</protein>
<evidence type="ECO:0000313" key="2">
    <source>
        <dbReference type="Proteomes" id="UP001519921"/>
    </source>
</evidence>
<dbReference type="Proteomes" id="UP001519921">
    <property type="component" value="Unassembled WGS sequence"/>
</dbReference>
<evidence type="ECO:0008006" key="3">
    <source>
        <dbReference type="Google" id="ProtNLM"/>
    </source>
</evidence>
<proteinExistence type="predicted"/>
<evidence type="ECO:0000313" key="1">
    <source>
        <dbReference type="EMBL" id="MBW6411476.1"/>
    </source>
</evidence>
<sequence>MNFILFLLFILLVGGGMFFLISSYEQKLSNLHHQLVVSKNQLSKLQKEYKDLTSFKKDFSIKFINVDKHSGIVAKDSLLYLSPTNLSPILQKLNIAMEVRILDKVLYDNDVWYYVALPIDTDINSRGWVLESCFSNFSHEITDIIR</sequence>